<organism evidence="1 2">
    <name type="scientific">Paenibacillus durus ATCC 35681</name>
    <dbReference type="NCBI Taxonomy" id="1333534"/>
    <lineage>
        <taxon>Bacteria</taxon>
        <taxon>Bacillati</taxon>
        <taxon>Bacillota</taxon>
        <taxon>Bacilli</taxon>
        <taxon>Bacillales</taxon>
        <taxon>Paenibacillaceae</taxon>
        <taxon>Paenibacillus</taxon>
    </lineage>
</organism>
<dbReference type="PATRIC" id="fig|1333534.5.peg.4592"/>
<dbReference type="RefSeq" id="WP_025693781.1">
    <property type="nucleotide sequence ID" value="NZ_ASQQ01000020.1"/>
</dbReference>
<dbReference type="EMBL" id="CP011114">
    <property type="protein sequence ID" value="AKG36675.1"/>
    <property type="molecule type" value="Genomic_DNA"/>
</dbReference>
<reference evidence="1 2" key="1">
    <citation type="submission" date="2015-03" db="EMBL/GenBank/DDBJ databases">
        <authorList>
            <person name="Abdul Halim M."/>
        </authorList>
    </citation>
    <scope>NUCLEOTIDE SEQUENCE [LARGE SCALE GENOMIC DNA]</scope>
    <source>
        <strain evidence="1 2">ATCC 35681</strain>
    </source>
</reference>
<dbReference type="AlphaFoldDB" id="A0A0F7FDV8"/>
<reference evidence="1 2" key="2">
    <citation type="journal article" date="2016" name="Genome Announc.">
        <title>Genome Sequence of a Gram-Positive Diazotroph, Paenibacillus durus Type Strain ATCC 35681.</title>
        <authorList>
            <person name="Halim M.A."/>
            <person name="Rahman A.Y."/>
            <person name="Sim K.S."/>
            <person name="Yam H.C."/>
            <person name="Rahim A.A."/>
            <person name="Ghazali A.H."/>
            <person name="Najimudin N."/>
        </authorList>
    </citation>
    <scope>NUCLEOTIDE SEQUENCE [LARGE SCALE GENOMIC DNA]</scope>
    <source>
        <strain evidence="1 2">ATCC 35681</strain>
    </source>
</reference>
<name>A0A0F7FDV8_PAEDU</name>
<dbReference type="OrthoDB" id="2627410at2"/>
<proteinExistence type="predicted"/>
<dbReference type="HOGENOM" id="CLU_2509586_0_0_9"/>
<dbReference type="Proteomes" id="UP000034189">
    <property type="component" value="Chromosome"/>
</dbReference>
<protein>
    <submittedName>
        <fullName evidence="1">Uncharacterized protein</fullName>
    </submittedName>
</protein>
<evidence type="ECO:0000313" key="2">
    <source>
        <dbReference type="Proteomes" id="UP000034189"/>
    </source>
</evidence>
<gene>
    <name evidence="1" type="ORF">VK70_20905</name>
</gene>
<accession>A0A0F7FDV8</accession>
<sequence>MKVIELAIVLNEDPRAEYSDLVALPFIPRTGELLLWNSKLYIVTNVMYSFDTNPADYNYDADPNKQSTFAHDICYKVFLKPTR</sequence>
<evidence type="ECO:0000313" key="1">
    <source>
        <dbReference type="EMBL" id="AKG36675.1"/>
    </source>
</evidence>